<evidence type="ECO:0000256" key="1">
    <source>
        <dbReference type="SAM" id="MobiDB-lite"/>
    </source>
</evidence>
<feature type="region of interest" description="Disordered" evidence="1">
    <location>
        <begin position="1"/>
        <end position="34"/>
    </location>
</feature>
<protein>
    <submittedName>
        <fullName evidence="2">Uncharacterized protein</fullName>
    </submittedName>
</protein>
<dbReference type="RefSeq" id="WP_014429191.1">
    <property type="nucleotide sequence ID" value="NC_017075.1"/>
</dbReference>
<name>I0HTJ3_RUBGI</name>
<feature type="compositionally biased region" description="Basic and acidic residues" evidence="1">
    <location>
        <begin position="104"/>
        <end position="120"/>
    </location>
</feature>
<dbReference type="KEGG" id="rge:RGE_29910"/>
<proteinExistence type="predicted"/>
<gene>
    <name evidence="2" type="ordered locus">RGE_29910</name>
</gene>
<dbReference type="Proteomes" id="UP000007883">
    <property type="component" value="Chromosome"/>
</dbReference>
<dbReference type="AlphaFoldDB" id="I0HTJ3"/>
<organism evidence="2 3">
    <name type="scientific">Rubrivivax gelatinosus (strain NBRC 100245 / IL144)</name>
    <dbReference type="NCBI Taxonomy" id="983917"/>
    <lineage>
        <taxon>Bacteria</taxon>
        <taxon>Pseudomonadati</taxon>
        <taxon>Pseudomonadota</taxon>
        <taxon>Betaproteobacteria</taxon>
        <taxon>Burkholderiales</taxon>
        <taxon>Sphaerotilaceae</taxon>
        <taxon>Rubrivivax</taxon>
    </lineage>
</organism>
<evidence type="ECO:0000313" key="2">
    <source>
        <dbReference type="EMBL" id="BAL96330.1"/>
    </source>
</evidence>
<dbReference type="HOGENOM" id="CLU_1739177_0_0_4"/>
<accession>I0HTJ3</accession>
<dbReference type="EMBL" id="AP012320">
    <property type="protein sequence ID" value="BAL96330.1"/>
    <property type="molecule type" value="Genomic_DNA"/>
</dbReference>
<evidence type="ECO:0000313" key="3">
    <source>
        <dbReference type="Proteomes" id="UP000007883"/>
    </source>
</evidence>
<feature type="region of interest" description="Disordered" evidence="1">
    <location>
        <begin position="71"/>
        <end position="129"/>
    </location>
</feature>
<sequence length="150" mass="16018">MDNESGTASEHGGSVEPADRASIAKARAQTPVQRGEIYELRDPVAEVTYREPTMKAIVAHADRLDASRIVAIGPDGSSTPIHRVGNGWERQPTLRPQPPAPEHAVADEPTPKAGAKDAGRSEAAAAREQAERLLAARVAELDAALQERYP</sequence>
<dbReference type="STRING" id="983917.RGE_29910"/>
<keyword evidence="3" id="KW-1185">Reference proteome</keyword>
<dbReference type="PATRIC" id="fig|983917.3.peg.2917"/>
<reference evidence="2 3" key="1">
    <citation type="journal article" date="2012" name="J. Bacteriol.">
        <title>Complete genome sequence of phototrophic betaproteobacterium Rubrivivax gelatinosus IL144.</title>
        <authorList>
            <person name="Nagashima S."/>
            <person name="Kamimura A."/>
            <person name="Shimizu T."/>
            <person name="Nakamura-isaki S."/>
            <person name="Aono E."/>
            <person name="Sakamoto K."/>
            <person name="Ichikawa N."/>
            <person name="Nakazawa H."/>
            <person name="Sekine M."/>
            <person name="Yamazaki S."/>
            <person name="Fujita N."/>
            <person name="Shimada K."/>
            <person name="Hanada S."/>
            <person name="Nagashima K.V.P."/>
        </authorList>
    </citation>
    <scope>NUCLEOTIDE SEQUENCE [LARGE SCALE GENOMIC DNA]</scope>
    <source>
        <strain evidence="3">NBRC 100245 / IL144</strain>
    </source>
</reference>